<keyword evidence="2" id="KW-1185">Reference proteome</keyword>
<dbReference type="OrthoDB" id="10416032at2759"/>
<reference evidence="1 2" key="1">
    <citation type="submission" date="2016-07" db="EMBL/GenBank/DDBJ databases">
        <title>Multiple horizontal gene transfer events from other fungi enriched the ability of initially mycotrophic Trichoderma (Ascomycota) to feed on dead plant biomass.</title>
        <authorList>
            <consortium name="DOE Joint Genome Institute"/>
            <person name="Aerts A."/>
            <person name="Atanasova L."/>
            <person name="Chenthamara K."/>
            <person name="Zhang J."/>
            <person name="Grujic M."/>
            <person name="Henrissat B."/>
            <person name="Kuo A."/>
            <person name="Salamov A."/>
            <person name="Lipzen A."/>
            <person name="Labutti K."/>
            <person name="Barry K."/>
            <person name="Miao Y."/>
            <person name="Rahimi M.J."/>
            <person name="Shen Q."/>
            <person name="Grigoriev I.V."/>
            <person name="Kubicek C.P."/>
            <person name="Druzhinina I.S."/>
        </authorList>
    </citation>
    <scope>NUCLEOTIDE SEQUENCE [LARGE SCALE GENOMIC DNA]</scope>
    <source>
        <strain evidence="1 2">CBS 433.97</strain>
    </source>
</reference>
<proteinExistence type="predicted"/>
<evidence type="ECO:0000313" key="2">
    <source>
        <dbReference type="Proteomes" id="UP000240493"/>
    </source>
</evidence>
<dbReference type="AlphaFoldDB" id="A0A2T3Z2D8"/>
<protein>
    <submittedName>
        <fullName evidence="1">Uncharacterized protein</fullName>
    </submittedName>
</protein>
<dbReference type="EMBL" id="KZ679265">
    <property type="protein sequence ID" value="PTB38988.1"/>
    <property type="molecule type" value="Genomic_DNA"/>
</dbReference>
<sequence>TSTFPIQRLAQSSSASWLAVHAWHYSPFDVAASNMATGLASYWLQLFVMSCLGPKVAPRLQPMQHIK</sequence>
<evidence type="ECO:0000313" key="1">
    <source>
        <dbReference type="EMBL" id="PTB38988.1"/>
    </source>
</evidence>
<name>A0A2T3Z2D8_TRIA4</name>
<accession>A0A2T3Z2D8</accession>
<organism evidence="1 2">
    <name type="scientific">Trichoderma asperellum (strain ATCC 204424 / CBS 433.97 / NBRC 101777)</name>
    <dbReference type="NCBI Taxonomy" id="1042311"/>
    <lineage>
        <taxon>Eukaryota</taxon>
        <taxon>Fungi</taxon>
        <taxon>Dikarya</taxon>
        <taxon>Ascomycota</taxon>
        <taxon>Pezizomycotina</taxon>
        <taxon>Sordariomycetes</taxon>
        <taxon>Hypocreomycetidae</taxon>
        <taxon>Hypocreales</taxon>
        <taxon>Hypocreaceae</taxon>
        <taxon>Trichoderma</taxon>
    </lineage>
</organism>
<gene>
    <name evidence="1" type="ORF">M441DRAFT_146129</name>
</gene>
<dbReference type="Proteomes" id="UP000240493">
    <property type="component" value="Unassembled WGS sequence"/>
</dbReference>
<feature type="non-terminal residue" evidence="1">
    <location>
        <position position="1"/>
    </location>
</feature>